<sequence>MKDDIDELDMRILTTMLRGKGVGARLTQLANELKIPRSTANLRVNRLEEKGVISTYAPVINWEKLGYEFSGFIGIICPSDTVDNLIERLKDEESISEIWDVTTGTFRIFMQCRFKSYEDLRGIYDLIMEVPGVKDVNVWLLGNAYKKEV</sequence>
<dbReference type="PANTHER" id="PTHR30154:SF34">
    <property type="entry name" value="TRANSCRIPTIONAL REGULATOR AZLB"/>
    <property type="match status" value="1"/>
</dbReference>
<dbReference type="Proteomes" id="UP000186940">
    <property type="component" value="Unassembled WGS sequence"/>
</dbReference>
<name>A0A1F2PBY7_9EURY</name>
<dbReference type="InterPro" id="IPR036388">
    <property type="entry name" value="WH-like_DNA-bd_sf"/>
</dbReference>
<reference evidence="2" key="1">
    <citation type="submission" date="2016-05" db="EMBL/GenBank/DDBJ databases">
        <title>Microbial consortia oxidize butane by reversing methanogenesis.</title>
        <authorList>
            <person name="Laso-Perez R."/>
            <person name="Richter M."/>
            <person name="Wegener G."/>
            <person name="Musat F."/>
        </authorList>
    </citation>
    <scope>NUCLEOTIDE SEQUENCE [LARGE SCALE GENOMIC DNA]</scope>
    <source>
        <strain evidence="2">BOX2</strain>
    </source>
</reference>
<dbReference type="InterPro" id="IPR036390">
    <property type="entry name" value="WH_DNA-bd_sf"/>
</dbReference>
<dbReference type="Gene3D" id="3.30.70.920">
    <property type="match status" value="1"/>
</dbReference>
<feature type="domain" description="Transcription regulator AsnC/Lrp ligand binding" evidence="1">
    <location>
        <begin position="81"/>
        <end position="137"/>
    </location>
</feature>
<keyword evidence="3" id="KW-1185">Reference proteome</keyword>
<organism evidence="2 3">
    <name type="scientific">Candidatus Syntropharchaeum caldarium</name>
    <dbReference type="NCBI Taxonomy" id="1838285"/>
    <lineage>
        <taxon>Archaea</taxon>
        <taxon>Methanobacteriati</taxon>
        <taxon>Methanobacteriota</taxon>
        <taxon>Stenosarchaea group</taxon>
        <taxon>Methanomicrobia</taxon>
        <taxon>Methanosarcinales</taxon>
        <taxon>ANME-2 cluster</taxon>
        <taxon>Candidatus Syntropharchaeum</taxon>
    </lineage>
</organism>
<dbReference type="InterPro" id="IPR011008">
    <property type="entry name" value="Dimeric_a/b-barrel"/>
</dbReference>
<protein>
    <submittedName>
        <fullName evidence="2">Transcription regulator, AsnC-type</fullName>
    </submittedName>
</protein>
<dbReference type="Gene3D" id="1.10.10.10">
    <property type="entry name" value="Winged helix-like DNA-binding domain superfamily/Winged helix DNA-binding domain"/>
    <property type="match status" value="1"/>
</dbReference>
<dbReference type="EMBL" id="LYOS01000001">
    <property type="protein sequence ID" value="OFV68763.1"/>
    <property type="molecule type" value="Genomic_DNA"/>
</dbReference>
<dbReference type="GO" id="GO:0043200">
    <property type="term" value="P:response to amino acid"/>
    <property type="evidence" value="ECO:0007669"/>
    <property type="project" value="TreeGrafter"/>
</dbReference>
<dbReference type="SUPFAM" id="SSF46785">
    <property type="entry name" value="Winged helix' DNA-binding domain"/>
    <property type="match status" value="1"/>
</dbReference>
<dbReference type="InterPro" id="IPR019888">
    <property type="entry name" value="Tscrpt_reg_AsnC-like"/>
</dbReference>
<dbReference type="Pfam" id="PF13412">
    <property type="entry name" value="HTH_24"/>
    <property type="match status" value="1"/>
</dbReference>
<comment type="caution">
    <text evidence="2">The sequence shown here is derived from an EMBL/GenBank/DDBJ whole genome shotgun (WGS) entry which is preliminary data.</text>
</comment>
<dbReference type="InterPro" id="IPR019887">
    <property type="entry name" value="Tscrpt_reg_AsnC/Lrp_C"/>
</dbReference>
<dbReference type="GO" id="GO:0005829">
    <property type="term" value="C:cytosol"/>
    <property type="evidence" value="ECO:0007669"/>
    <property type="project" value="TreeGrafter"/>
</dbReference>
<dbReference type="SUPFAM" id="SSF54909">
    <property type="entry name" value="Dimeric alpha+beta barrel"/>
    <property type="match status" value="1"/>
</dbReference>
<dbReference type="PANTHER" id="PTHR30154">
    <property type="entry name" value="LEUCINE-RESPONSIVE REGULATORY PROTEIN"/>
    <property type="match status" value="1"/>
</dbReference>
<accession>A0A1F2PBY7</accession>
<proteinExistence type="predicted"/>
<evidence type="ECO:0000313" key="2">
    <source>
        <dbReference type="EMBL" id="OFV68763.1"/>
    </source>
</evidence>
<evidence type="ECO:0000259" key="1">
    <source>
        <dbReference type="Pfam" id="PF01037"/>
    </source>
</evidence>
<dbReference type="STRING" id="1838285.SCAL_000439"/>
<dbReference type="GO" id="GO:0043565">
    <property type="term" value="F:sequence-specific DNA binding"/>
    <property type="evidence" value="ECO:0007669"/>
    <property type="project" value="TreeGrafter"/>
</dbReference>
<dbReference type="SMART" id="SM00344">
    <property type="entry name" value="HTH_ASNC"/>
    <property type="match status" value="1"/>
</dbReference>
<dbReference type="Pfam" id="PF01037">
    <property type="entry name" value="AsnC_trans_reg"/>
    <property type="match status" value="1"/>
</dbReference>
<dbReference type="AlphaFoldDB" id="A0A1F2PBY7"/>
<evidence type="ECO:0000313" key="3">
    <source>
        <dbReference type="Proteomes" id="UP000186940"/>
    </source>
</evidence>
<gene>
    <name evidence="2" type="ORF">SCAL_000439</name>
</gene>